<protein>
    <recommendedName>
        <fullName evidence="6">GA4 desaturase</fullName>
    </recommendedName>
</protein>
<dbReference type="Proteomes" id="UP001310890">
    <property type="component" value="Unassembled WGS sequence"/>
</dbReference>
<sequence length="295" mass="32849">MATMTLPPIVEARINYFPPDGPRIFYPGTAGYQRRVFDTQTIQVNDTREAQEDLTLDKCGFQVVHNDWTPIDPDGDPEHIRKVVYSETIDFLKKLTGATEVIPFSNLVRKDTAEQVSQSGEGLNDSDPLPAAGPTRFAHCDNSTKGALTVLEAVAPDAERRMKSRWAIMNVWRGIRTVTRDPLGMLHAQSVTDSELIGVFSAFPQKGSKGAFGGAYEAGEGFETAQVKAGQGHRWYYCSNMQPHETLVFKQYDSKLDGRATRTPHSAFQTKHDSGLPRQSIEVRNLVFWDGESPE</sequence>
<organism evidence="4 5">
    <name type="scientific">Meristemomyces frigidus</name>
    <dbReference type="NCBI Taxonomy" id="1508187"/>
    <lineage>
        <taxon>Eukaryota</taxon>
        <taxon>Fungi</taxon>
        <taxon>Dikarya</taxon>
        <taxon>Ascomycota</taxon>
        <taxon>Pezizomycotina</taxon>
        <taxon>Dothideomycetes</taxon>
        <taxon>Dothideomycetidae</taxon>
        <taxon>Mycosphaerellales</taxon>
        <taxon>Teratosphaeriaceae</taxon>
        <taxon>Meristemomyces</taxon>
    </lineage>
</organism>
<proteinExistence type="inferred from homology"/>
<evidence type="ECO:0000313" key="4">
    <source>
        <dbReference type="EMBL" id="KAK5113357.1"/>
    </source>
</evidence>
<comment type="similarity">
    <text evidence="2">Belongs to the asaB hydroxylase/desaturase family.</text>
</comment>
<dbReference type="EMBL" id="JAVRRL010000024">
    <property type="protein sequence ID" value="KAK5113357.1"/>
    <property type="molecule type" value="Genomic_DNA"/>
</dbReference>
<evidence type="ECO:0000313" key="5">
    <source>
        <dbReference type="Proteomes" id="UP001310890"/>
    </source>
</evidence>
<name>A0AAN7TKG1_9PEZI</name>
<gene>
    <name evidence="4" type="ORF">LTR62_003456</name>
</gene>
<dbReference type="GO" id="GO:0016491">
    <property type="term" value="F:oxidoreductase activity"/>
    <property type="evidence" value="ECO:0007669"/>
    <property type="project" value="UniProtKB-KW"/>
</dbReference>
<evidence type="ECO:0008006" key="6">
    <source>
        <dbReference type="Google" id="ProtNLM"/>
    </source>
</evidence>
<evidence type="ECO:0000256" key="2">
    <source>
        <dbReference type="ARBA" id="ARBA00023604"/>
    </source>
</evidence>
<accession>A0AAN7TKG1</accession>
<evidence type="ECO:0000256" key="1">
    <source>
        <dbReference type="ARBA" id="ARBA00023002"/>
    </source>
</evidence>
<reference evidence="4" key="1">
    <citation type="submission" date="2023-08" db="EMBL/GenBank/DDBJ databases">
        <title>Black Yeasts Isolated from many extreme environments.</title>
        <authorList>
            <person name="Coleine C."/>
            <person name="Stajich J.E."/>
            <person name="Selbmann L."/>
        </authorList>
    </citation>
    <scope>NUCLEOTIDE SEQUENCE</scope>
    <source>
        <strain evidence="4">CCFEE 5401</strain>
    </source>
</reference>
<keyword evidence="1" id="KW-0560">Oxidoreductase</keyword>
<feature type="region of interest" description="Disordered" evidence="3">
    <location>
        <begin position="113"/>
        <end position="134"/>
    </location>
</feature>
<dbReference type="NCBIfam" id="NF041278">
    <property type="entry name" value="CmcJ_NvfI_EfuI"/>
    <property type="match status" value="1"/>
</dbReference>
<dbReference type="AlphaFoldDB" id="A0AAN7TKG1"/>
<dbReference type="PANTHER" id="PTHR34598:SF3">
    <property type="entry name" value="OXIDOREDUCTASE AN1597"/>
    <property type="match status" value="1"/>
</dbReference>
<dbReference type="InterPro" id="IPR044053">
    <property type="entry name" value="AsaB-like"/>
</dbReference>
<evidence type="ECO:0000256" key="3">
    <source>
        <dbReference type="SAM" id="MobiDB-lite"/>
    </source>
</evidence>
<dbReference type="PANTHER" id="PTHR34598">
    <property type="entry name" value="BLL6449 PROTEIN"/>
    <property type="match status" value="1"/>
</dbReference>
<comment type="caution">
    <text evidence="4">The sequence shown here is derived from an EMBL/GenBank/DDBJ whole genome shotgun (WGS) entry which is preliminary data.</text>
</comment>